<gene>
    <name evidence="5" type="ORF">SOCE26_083360</name>
</gene>
<dbReference type="Gene3D" id="1.25.40.10">
    <property type="entry name" value="Tetratricopeptide repeat domain"/>
    <property type="match status" value="1"/>
</dbReference>
<evidence type="ECO:0000313" key="6">
    <source>
        <dbReference type="Proteomes" id="UP000238348"/>
    </source>
</evidence>
<evidence type="ECO:0000259" key="3">
    <source>
        <dbReference type="Pfam" id="PF04773"/>
    </source>
</evidence>
<dbReference type="InterPro" id="IPR011990">
    <property type="entry name" value="TPR-like_helical_dom_sf"/>
</dbReference>
<evidence type="ECO:0000313" key="5">
    <source>
        <dbReference type="EMBL" id="AUX46827.1"/>
    </source>
</evidence>
<dbReference type="PANTHER" id="PTHR30273:SF2">
    <property type="entry name" value="PROTEIN FECR"/>
    <property type="match status" value="1"/>
</dbReference>
<feature type="compositionally biased region" description="Low complexity" evidence="2">
    <location>
        <begin position="283"/>
        <end position="293"/>
    </location>
</feature>
<dbReference type="RefSeq" id="WP_104984947.1">
    <property type="nucleotide sequence ID" value="NZ_CP012673.1"/>
</dbReference>
<dbReference type="InterPro" id="IPR039565">
    <property type="entry name" value="BamD-like"/>
</dbReference>
<feature type="region of interest" description="Disordered" evidence="2">
    <location>
        <begin position="251"/>
        <end position="295"/>
    </location>
</feature>
<dbReference type="PANTHER" id="PTHR30273">
    <property type="entry name" value="PERIPLASMIC SIGNAL SENSOR AND SIGMA FACTOR ACTIVATOR FECR-RELATED"/>
    <property type="match status" value="1"/>
</dbReference>
<dbReference type="Proteomes" id="UP000238348">
    <property type="component" value="Chromosome"/>
</dbReference>
<dbReference type="InterPro" id="IPR006860">
    <property type="entry name" value="FecR"/>
</dbReference>
<evidence type="ECO:0000256" key="2">
    <source>
        <dbReference type="SAM" id="MobiDB-lite"/>
    </source>
</evidence>
<dbReference type="Gene3D" id="2.60.120.1440">
    <property type="match status" value="1"/>
</dbReference>
<name>A0A2L0F5M2_SORCE</name>
<accession>A0A2L0F5M2</accession>
<dbReference type="GO" id="GO:0016989">
    <property type="term" value="F:sigma factor antagonist activity"/>
    <property type="evidence" value="ECO:0007669"/>
    <property type="project" value="TreeGrafter"/>
</dbReference>
<dbReference type="AlphaFoldDB" id="A0A2L0F5M2"/>
<evidence type="ECO:0000259" key="4">
    <source>
        <dbReference type="Pfam" id="PF13525"/>
    </source>
</evidence>
<dbReference type="Pfam" id="PF13525">
    <property type="entry name" value="YfiO"/>
    <property type="match status" value="1"/>
</dbReference>
<organism evidence="5 6">
    <name type="scientific">Sorangium cellulosum</name>
    <name type="common">Polyangium cellulosum</name>
    <dbReference type="NCBI Taxonomy" id="56"/>
    <lineage>
        <taxon>Bacteria</taxon>
        <taxon>Pseudomonadati</taxon>
        <taxon>Myxococcota</taxon>
        <taxon>Polyangia</taxon>
        <taxon>Polyangiales</taxon>
        <taxon>Polyangiaceae</taxon>
        <taxon>Sorangium</taxon>
    </lineage>
</organism>
<sequence length="375" mass="38815">MRAPECPKAALVEALHSGRSGPPEAAAVERHAAECAACAALARDIERIGEAVRAPREPATPLEHQRARLALLRRATELPPSRAPWGGARLALAGAALALAAALVWSGAGEALRPAEQPAIALRFQLPPRLAPDRGTTLRPSVDARFERETRAGLDVVTLTDGALDVTVRRLAAGERFIVRTTDAEVEVRGTVFRVEAERGHIRGVSVSEGKVEVRYAGLSTMILSGGSWRATGGAGAAALPGVVFLPAPGGSAAPSPGAEPSAPAAQGQGAPPAAAVERKRAASGAASSSSPATRKFAEAMQSLARGDYTRSAEQLEAFSVAHPGDARADEADYLRAIALQRAGRTAEAAAAARRYLARRPKGAHRAEAKKIAGN</sequence>
<feature type="compositionally biased region" description="Low complexity" evidence="2">
    <location>
        <begin position="251"/>
        <end position="276"/>
    </location>
</feature>
<keyword evidence="1" id="KW-0732">Signal</keyword>
<proteinExistence type="predicted"/>
<dbReference type="OrthoDB" id="5382423at2"/>
<evidence type="ECO:0000256" key="1">
    <source>
        <dbReference type="ARBA" id="ARBA00022729"/>
    </source>
</evidence>
<dbReference type="Pfam" id="PF04773">
    <property type="entry name" value="FecR"/>
    <property type="match status" value="1"/>
</dbReference>
<dbReference type="InterPro" id="IPR012373">
    <property type="entry name" value="Ferrdict_sens_TM"/>
</dbReference>
<dbReference type="EMBL" id="CP012673">
    <property type="protein sequence ID" value="AUX46827.1"/>
    <property type="molecule type" value="Genomic_DNA"/>
</dbReference>
<protein>
    <submittedName>
        <fullName evidence="5">Uncharacterized protein</fullName>
    </submittedName>
</protein>
<reference evidence="5 6" key="1">
    <citation type="submission" date="2015-09" db="EMBL/GenBank/DDBJ databases">
        <title>Sorangium comparison.</title>
        <authorList>
            <person name="Zaburannyi N."/>
            <person name="Bunk B."/>
            <person name="Overmann J."/>
            <person name="Mueller R."/>
        </authorList>
    </citation>
    <scope>NUCLEOTIDE SEQUENCE [LARGE SCALE GENOMIC DNA]</scope>
    <source>
        <strain evidence="5 6">So ce26</strain>
    </source>
</reference>
<feature type="domain" description="Outer membrane lipoprotein BamD-like" evidence="4">
    <location>
        <begin position="293"/>
        <end position="366"/>
    </location>
</feature>
<feature type="domain" description="FecR protein" evidence="3">
    <location>
        <begin position="150"/>
        <end position="213"/>
    </location>
</feature>